<accession>A0ACB9W048</accession>
<evidence type="ECO:0000313" key="2">
    <source>
        <dbReference type="Proteomes" id="UP001057452"/>
    </source>
</evidence>
<keyword evidence="2" id="KW-1185">Reference proteome</keyword>
<organism evidence="1 2">
    <name type="scientific">Chaenocephalus aceratus</name>
    <name type="common">Blackfin icefish</name>
    <name type="synonym">Chaenichthys aceratus</name>
    <dbReference type="NCBI Taxonomy" id="36190"/>
    <lineage>
        <taxon>Eukaryota</taxon>
        <taxon>Metazoa</taxon>
        <taxon>Chordata</taxon>
        <taxon>Craniata</taxon>
        <taxon>Vertebrata</taxon>
        <taxon>Euteleostomi</taxon>
        <taxon>Actinopterygii</taxon>
        <taxon>Neopterygii</taxon>
        <taxon>Teleostei</taxon>
        <taxon>Neoteleostei</taxon>
        <taxon>Acanthomorphata</taxon>
        <taxon>Eupercaria</taxon>
        <taxon>Perciformes</taxon>
        <taxon>Notothenioidei</taxon>
        <taxon>Channichthyidae</taxon>
        <taxon>Chaenocephalus</taxon>
    </lineage>
</organism>
<reference evidence="1" key="1">
    <citation type="submission" date="2022-05" db="EMBL/GenBank/DDBJ databases">
        <title>Chromosome-level genome of Chaenocephalus aceratus.</title>
        <authorList>
            <person name="Park H."/>
        </authorList>
    </citation>
    <scope>NUCLEOTIDE SEQUENCE</scope>
    <source>
        <strain evidence="1">KU_202001</strain>
    </source>
</reference>
<evidence type="ECO:0000313" key="1">
    <source>
        <dbReference type="EMBL" id="KAI4805684.1"/>
    </source>
</evidence>
<gene>
    <name evidence="1" type="ORF">KUCAC02_010285</name>
</gene>
<protein>
    <submittedName>
        <fullName evidence="1">Uncharacterized protein</fullName>
    </submittedName>
</protein>
<dbReference type="Proteomes" id="UP001057452">
    <property type="component" value="Chromosome 21"/>
</dbReference>
<name>A0ACB9W048_CHAAC</name>
<proteinExistence type="predicted"/>
<dbReference type="EMBL" id="CM043805">
    <property type="protein sequence ID" value="KAI4805684.1"/>
    <property type="molecule type" value="Genomic_DNA"/>
</dbReference>
<comment type="caution">
    <text evidence="1">The sequence shown here is derived from an EMBL/GenBank/DDBJ whole genome shotgun (WGS) entry which is preliminary data.</text>
</comment>
<sequence length="155" mass="17529">MLLRQIYYSRLPNRPLAGERGLDLRRQSWEEVLVGCGAAPGGCEPCGRTCGEDVKKREERKVEVQPERSDVITRGDSRMRHRKELVSKHLAAHGFHDSLNLRMKKIRSSDLQGSKCALGASATVASLIIFKWGFLKEEEPQADLATQTRQEEGRR</sequence>